<reference evidence="1" key="2">
    <citation type="journal article" date="2021" name="PeerJ">
        <title>Extensive microbial diversity within the chicken gut microbiome revealed by metagenomics and culture.</title>
        <authorList>
            <person name="Gilroy R."/>
            <person name="Ravi A."/>
            <person name="Getino M."/>
            <person name="Pursley I."/>
            <person name="Horton D.L."/>
            <person name="Alikhan N.F."/>
            <person name="Baker D."/>
            <person name="Gharbi K."/>
            <person name="Hall N."/>
            <person name="Watson M."/>
            <person name="Adriaenssens E.M."/>
            <person name="Foster-Nyarko E."/>
            <person name="Jarju S."/>
            <person name="Secka A."/>
            <person name="Antonio M."/>
            <person name="Oren A."/>
            <person name="Chaudhuri R.R."/>
            <person name="La Ragione R."/>
            <person name="Hildebrand F."/>
            <person name="Pallen M.J."/>
        </authorList>
    </citation>
    <scope>NUCLEOTIDE SEQUENCE</scope>
    <source>
        <strain evidence="1">ChiSxjej2B14-6234</strain>
    </source>
</reference>
<dbReference type="InterPro" id="IPR052018">
    <property type="entry name" value="PHP_domain"/>
</dbReference>
<dbReference type="AlphaFoldDB" id="A0A9D0ZAU4"/>
<dbReference type="PANTHER" id="PTHR42924:SF3">
    <property type="entry name" value="POLYMERASE_HISTIDINOL PHOSPHATASE N-TERMINAL DOMAIN-CONTAINING PROTEIN"/>
    <property type="match status" value="1"/>
</dbReference>
<dbReference type="GO" id="GO:0004534">
    <property type="term" value="F:5'-3' RNA exonuclease activity"/>
    <property type="evidence" value="ECO:0007669"/>
    <property type="project" value="TreeGrafter"/>
</dbReference>
<comment type="caution">
    <text evidence="1">The sequence shown here is derived from an EMBL/GenBank/DDBJ whole genome shotgun (WGS) entry which is preliminary data.</text>
</comment>
<dbReference type="Proteomes" id="UP000886887">
    <property type="component" value="Unassembled WGS sequence"/>
</dbReference>
<sequence>MSMSTLVRLETHLHTSEVSQCGRIPAREMIRRYHAAGYGAVVVTDHFLPGRFRCRAAREAFLTGYRLAAQEGEALGLTVLPGMELRFAGGDEDFLVYGLTEQDIIERLPDAVCEDGLPAFHALCRARGWLIYQAHPFRPHLRAMPAQDLDGVETRNCNPRHDSHNDLAAAYAAKWGLRTLCGSDAHQPEDVAAGGILVPEEVLTPAGLSQYLARTPAPAFILP</sequence>
<dbReference type="PANTHER" id="PTHR42924">
    <property type="entry name" value="EXONUCLEASE"/>
    <property type="match status" value="1"/>
</dbReference>
<dbReference type="SUPFAM" id="SSF89550">
    <property type="entry name" value="PHP domain-like"/>
    <property type="match status" value="1"/>
</dbReference>
<dbReference type="InterPro" id="IPR016195">
    <property type="entry name" value="Pol/histidinol_Pase-like"/>
</dbReference>
<dbReference type="GO" id="GO:0035312">
    <property type="term" value="F:5'-3' DNA exonuclease activity"/>
    <property type="evidence" value="ECO:0007669"/>
    <property type="project" value="TreeGrafter"/>
</dbReference>
<accession>A0A9D0ZAU4</accession>
<evidence type="ECO:0000313" key="2">
    <source>
        <dbReference type="Proteomes" id="UP000886887"/>
    </source>
</evidence>
<dbReference type="EMBL" id="DVFJ01000027">
    <property type="protein sequence ID" value="HIQ72010.1"/>
    <property type="molecule type" value="Genomic_DNA"/>
</dbReference>
<gene>
    <name evidence="1" type="ORF">IAB73_07380</name>
</gene>
<reference evidence="1" key="1">
    <citation type="submission" date="2020-10" db="EMBL/GenBank/DDBJ databases">
        <authorList>
            <person name="Gilroy R."/>
        </authorList>
    </citation>
    <scope>NUCLEOTIDE SEQUENCE</scope>
    <source>
        <strain evidence="1">ChiSxjej2B14-6234</strain>
    </source>
</reference>
<proteinExistence type="predicted"/>
<organism evidence="1 2">
    <name type="scientific">Candidatus Onthenecus intestinigallinarum</name>
    <dbReference type="NCBI Taxonomy" id="2840875"/>
    <lineage>
        <taxon>Bacteria</taxon>
        <taxon>Bacillati</taxon>
        <taxon>Bacillota</taxon>
        <taxon>Clostridia</taxon>
        <taxon>Eubacteriales</taxon>
        <taxon>Candidatus Onthenecus</taxon>
    </lineage>
</organism>
<evidence type="ECO:0000313" key="1">
    <source>
        <dbReference type="EMBL" id="HIQ72010.1"/>
    </source>
</evidence>
<dbReference type="Pfam" id="PF13263">
    <property type="entry name" value="PHP_C"/>
    <property type="match status" value="1"/>
</dbReference>
<dbReference type="Gene3D" id="3.20.20.140">
    <property type="entry name" value="Metal-dependent hydrolases"/>
    <property type="match status" value="1"/>
</dbReference>
<dbReference type="CDD" id="cd07432">
    <property type="entry name" value="PHP_HisPPase"/>
    <property type="match status" value="1"/>
</dbReference>
<protein>
    <submittedName>
        <fullName evidence="1">PHP domain-containing protein</fullName>
    </submittedName>
</protein>
<name>A0A9D0ZAU4_9FIRM</name>